<evidence type="ECO:0000313" key="3">
    <source>
        <dbReference type="EMBL" id="CAG8971714.1"/>
    </source>
</evidence>
<organism evidence="3 4">
    <name type="scientific">Hymenoscyphus albidus</name>
    <dbReference type="NCBI Taxonomy" id="595503"/>
    <lineage>
        <taxon>Eukaryota</taxon>
        <taxon>Fungi</taxon>
        <taxon>Dikarya</taxon>
        <taxon>Ascomycota</taxon>
        <taxon>Pezizomycotina</taxon>
        <taxon>Leotiomycetes</taxon>
        <taxon>Helotiales</taxon>
        <taxon>Helotiaceae</taxon>
        <taxon>Hymenoscyphus</taxon>
    </lineage>
</organism>
<feature type="compositionally biased region" description="Acidic residues" evidence="1">
    <location>
        <begin position="110"/>
        <end position="120"/>
    </location>
</feature>
<evidence type="ECO:0000313" key="4">
    <source>
        <dbReference type="Proteomes" id="UP000701801"/>
    </source>
</evidence>
<feature type="region of interest" description="Disordered" evidence="1">
    <location>
        <begin position="101"/>
        <end position="120"/>
    </location>
</feature>
<feature type="domain" description="Oxidoreductase acuF-like C2H2 type zinc-finger" evidence="2">
    <location>
        <begin position="318"/>
        <end position="343"/>
    </location>
</feature>
<dbReference type="PANTHER" id="PTHR35391">
    <property type="entry name" value="C2H2-TYPE DOMAIN-CONTAINING PROTEIN-RELATED"/>
    <property type="match status" value="1"/>
</dbReference>
<dbReference type="PANTHER" id="PTHR35391:SF7">
    <property type="entry name" value="C2H2-TYPE DOMAIN-CONTAINING PROTEIN"/>
    <property type="match status" value="1"/>
</dbReference>
<sequence length="368" mass="41695">MASLLDTDSPVAAGARSCMELLEKLVKVSDDSQCVSKADSVDLLDRFKLWAGNMGALHPFNITTSLDFRLRESPKISNRISELLDELVECVERENRTGVLDSEFGAEASTEPEGEEDEEEMSEIEEIFKSIIDIVGNLWQSFQIFRFSAIIRDNSKRDRYAKAEAAAATRHPLIDQFDISHVEHKFPALQSKDRDWLAVRLGKAITKRRKYLWYSREHHEKTHMGSQTIIPTVKQPSIPALPRRFDLDTRTVLSRPISTLAPTQASTLLLSTEITPDPELEEDSQSHTSYATSIGQDEEGTKLQVVPLETVSKGSPNFECPYCWQIQTIKTQRSWRKHVLSDLKSYVCTFQNCDLAMFPTTTPGFYTS</sequence>
<gene>
    <name evidence="3" type="ORF">HYALB_00003182</name>
</gene>
<dbReference type="EMBL" id="CAJVRM010000026">
    <property type="protein sequence ID" value="CAG8971714.1"/>
    <property type="molecule type" value="Genomic_DNA"/>
</dbReference>
<dbReference type="AlphaFoldDB" id="A0A9N9Q1I3"/>
<reference evidence="3" key="1">
    <citation type="submission" date="2021-07" db="EMBL/GenBank/DDBJ databases">
        <authorList>
            <person name="Durling M."/>
        </authorList>
    </citation>
    <scope>NUCLEOTIDE SEQUENCE</scope>
</reference>
<accession>A0A9N9Q1I3</accession>
<name>A0A9N9Q1I3_9HELO</name>
<keyword evidence="4" id="KW-1185">Reference proteome</keyword>
<dbReference type="InterPro" id="IPR058925">
    <property type="entry name" value="zf-C2H2_AcuF"/>
</dbReference>
<dbReference type="Proteomes" id="UP000701801">
    <property type="component" value="Unassembled WGS sequence"/>
</dbReference>
<evidence type="ECO:0000256" key="1">
    <source>
        <dbReference type="SAM" id="MobiDB-lite"/>
    </source>
</evidence>
<evidence type="ECO:0000259" key="2">
    <source>
        <dbReference type="Pfam" id="PF26082"/>
    </source>
</evidence>
<proteinExistence type="predicted"/>
<dbReference type="Pfam" id="PF26082">
    <property type="entry name" value="zf-C2H2_AcuF"/>
    <property type="match status" value="1"/>
</dbReference>
<protein>
    <recommendedName>
        <fullName evidence="2">Oxidoreductase acuF-like C2H2 type zinc-finger domain-containing protein</fullName>
    </recommendedName>
</protein>
<dbReference type="OrthoDB" id="6133115at2759"/>
<comment type="caution">
    <text evidence="3">The sequence shown here is derived from an EMBL/GenBank/DDBJ whole genome shotgun (WGS) entry which is preliminary data.</text>
</comment>